<keyword evidence="1" id="KW-0805">Transcription regulation</keyword>
<keyword evidence="3" id="KW-0804">Transcription</keyword>
<sequence length="186" mass="20672">MKSQQSSTTRELILKSAYQIVKEQGFTSLTLEAVAKHAGVSKGGLLYHFNSKEALIGGMVTMISQLADQQIEQEYNRAPKEPGAFLRAYLSLHTVEDYEKEMGPGILAALASNPSILDPIRAESQKTQQRIENDGLDPVWATIIRLAFDAMIQSEFLQIGELDEGMKKLVLERLDAMTRQSKGEQT</sequence>
<gene>
    <name evidence="6" type="ORF">ACFSUF_24710</name>
</gene>
<evidence type="ECO:0000313" key="6">
    <source>
        <dbReference type="EMBL" id="MFD2615612.1"/>
    </source>
</evidence>
<dbReference type="RefSeq" id="WP_377607673.1">
    <property type="nucleotide sequence ID" value="NZ_JBHUME010000020.1"/>
</dbReference>
<protein>
    <submittedName>
        <fullName evidence="6">TetR family transcriptional regulator</fullName>
    </submittedName>
</protein>
<evidence type="ECO:0000256" key="1">
    <source>
        <dbReference type="ARBA" id="ARBA00023015"/>
    </source>
</evidence>
<feature type="DNA-binding region" description="H-T-H motif" evidence="4">
    <location>
        <begin position="30"/>
        <end position="49"/>
    </location>
</feature>
<dbReference type="Proteomes" id="UP001597541">
    <property type="component" value="Unassembled WGS sequence"/>
</dbReference>
<dbReference type="Pfam" id="PF00440">
    <property type="entry name" value="TetR_N"/>
    <property type="match status" value="1"/>
</dbReference>
<dbReference type="Gene3D" id="1.10.357.10">
    <property type="entry name" value="Tetracycline Repressor, domain 2"/>
    <property type="match status" value="1"/>
</dbReference>
<dbReference type="PROSITE" id="PS50977">
    <property type="entry name" value="HTH_TETR_2"/>
    <property type="match status" value="1"/>
</dbReference>
<dbReference type="InterPro" id="IPR050109">
    <property type="entry name" value="HTH-type_TetR-like_transc_reg"/>
</dbReference>
<evidence type="ECO:0000313" key="7">
    <source>
        <dbReference type="Proteomes" id="UP001597541"/>
    </source>
</evidence>
<dbReference type="InterPro" id="IPR001647">
    <property type="entry name" value="HTH_TetR"/>
</dbReference>
<keyword evidence="7" id="KW-1185">Reference proteome</keyword>
<reference evidence="7" key="1">
    <citation type="journal article" date="2019" name="Int. J. Syst. Evol. Microbiol.">
        <title>The Global Catalogue of Microorganisms (GCM) 10K type strain sequencing project: providing services to taxonomists for standard genome sequencing and annotation.</title>
        <authorList>
            <consortium name="The Broad Institute Genomics Platform"/>
            <consortium name="The Broad Institute Genome Sequencing Center for Infectious Disease"/>
            <person name="Wu L."/>
            <person name="Ma J."/>
        </authorList>
    </citation>
    <scope>NUCLEOTIDE SEQUENCE [LARGE SCALE GENOMIC DNA]</scope>
    <source>
        <strain evidence="7">KCTC 3950</strain>
    </source>
</reference>
<dbReference type="PANTHER" id="PTHR30055:SF234">
    <property type="entry name" value="HTH-TYPE TRANSCRIPTIONAL REGULATOR BETI"/>
    <property type="match status" value="1"/>
</dbReference>
<dbReference type="InterPro" id="IPR041479">
    <property type="entry name" value="TetR_CgmR_C"/>
</dbReference>
<proteinExistence type="predicted"/>
<feature type="domain" description="HTH tetR-type" evidence="5">
    <location>
        <begin position="7"/>
        <end position="67"/>
    </location>
</feature>
<dbReference type="SUPFAM" id="SSF46689">
    <property type="entry name" value="Homeodomain-like"/>
    <property type="match status" value="1"/>
</dbReference>
<comment type="caution">
    <text evidence="6">The sequence shown here is derived from an EMBL/GenBank/DDBJ whole genome shotgun (WGS) entry which is preliminary data.</text>
</comment>
<evidence type="ECO:0000256" key="3">
    <source>
        <dbReference type="ARBA" id="ARBA00023163"/>
    </source>
</evidence>
<evidence type="ECO:0000256" key="2">
    <source>
        <dbReference type="ARBA" id="ARBA00023125"/>
    </source>
</evidence>
<evidence type="ECO:0000259" key="5">
    <source>
        <dbReference type="PROSITE" id="PS50977"/>
    </source>
</evidence>
<keyword evidence="2 4" id="KW-0238">DNA-binding</keyword>
<dbReference type="EMBL" id="JBHUME010000020">
    <property type="protein sequence ID" value="MFD2615612.1"/>
    <property type="molecule type" value="Genomic_DNA"/>
</dbReference>
<name>A0ABW5PMZ1_9BACL</name>
<dbReference type="PRINTS" id="PR00455">
    <property type="entry name" value="HTHTETR"/>
</dbReference>
<accession>A0ABW5PMZ1</accession>
<evidence type="ECO:0000256" key="4">
    <source>
        <dbReference type="PROSITE-ProRule" id="PRU00335"/>
    </source>
</evidence>
<organism evidence="6 7">
    <name type="scientific">Paenibacillus gansuensis</name>
    <dbReference type="NCBI Taxonomy" id="306542"/>
    <lineage>
        <taxon>Bacteria</taxon>
        <taxon>Bacillati</taxon>
        <taxon>Bacillota</taxon>
        <taxon>Bacilli</taxon>
        <taxon>Bacillales</taxon>
        <taxon>Paenibacillaceae</taxon>
        <taxon>Paenibacillus</taxon>
    </lineage>
</organism>
<dbReference type="Pfam" id="PF17937">
    <property type="entry name" value="TetR_C_28"/>
    <property type="match status" value="1"/>
</dbReference>
<dbReference type="PANTHER" id="PTHR30055">
    <property type="entry name" value="HTH-TYPE TRANSCRIPTIONAL REGULATOR RUTR"/>
    <property type="match status" value="1"/>
</dbReference>
<dbReference type="InterPro" id="IPR009057">
    <property type="entry name" value="Homeodomain-like_sf"/>
</dbReference>